<proteinExistence type="predicted"/>
<dbReference type="PANTHER" id="PTHR47909:SF2">
    <property type="entry name" value="GPI INOSITOL-DEACYLASE"/>
    <property type="match status" value="1"/>
</dbReference>
<dbReference type="InterPro" id="IPR029058">
    <property type="entry name" value="AB_hydrolase_fold"/>
</dbReference>
<evidence type="ECO:0000256" key="1">
    <source>
        <dbReference type="SAM" id="SignalP"/>
    </source>
</evidence>
<dbReference type="PANTHER" id="PTHR47909">
    <property type="entry name" value="ALPHA/BETA-HYDROLASES SUPERFAMILY PROTEIN"/>
    <property type="match status" value="1"/>
</dbReference>
<dbReference type="Proteomes" id="UP001108089">
    <property type="component" value="Unassembled WGS sequence"/>
</dbReference>
<dbReference type="RefSeq" id="WP_235722228.1">
    <property type="nucleotide sequence ID" value="NZ_JAKGCU010000002.1"/>
</dbReference>
<keyword evidence="1" id="KW-0732">Signal</keyword>
<gene>
    <name evidence="2" type="ORF">L1892_04425</name>
</gene>
<feature type="signal peptide" evidence="1">
    <location>
        <begin position="1"/>
        <end position="27"/>
    </location>
</feature>
<evidence type="ECO:0000313" key="3">
    <source>
        <dbReference type="Proteomes" id="UP001108089"/>
    </source>
</evidence>
<reference evidence="2" key="1">
    <citation type="submission" date="2022-01" db="EMBL/GenBank/DDBJ databases">
        <title>Gordonia xiamenensis sp. nov., isolated from surface seawater in Xiamen.</title>
        <authorList>
            <person name="He Y.F."/>
        </authorList>
    </citation>
    <scope>NUCLEOTIDE SEQUENCE</scope>
    <source>
        <strain evidence="2">GW1C4-4</strain>
    </source>
</reference>
<accession>A0ABS9DGC6</accession>
<dbReference type="SUPFAM" id="SSF53474">
    <property type="entry name" value="alpha/beta-Hydrolases"/>
    <property type="match status" value="1"/>
</dbReference>
<comment type="caution">
    <text evidence="2">The sequence shown here is derived from an EMBL/GenBank/DDBJ whole genome shotgun (WGS) entry which is preliminary data.</text>
</comment>
<protein>
    <submittedName>
        <fullName evidence="2">Lipase</fullName>
    </submittedName>
</protein>
<name>A0ABS9DGC6_9ACTN</name>
<keyword evidence="3" id="KW-1185">Reference proteome</keyword>
<feature type="chain" id="PRO_5045365762" evidence="1">
    <location>
        <begin position="28"/>
        <end position="255"/>
    </location>
</feature>
<evidence type="ECO:0000313" key="2">
    <source>
        <dbReference type="EMBL" id="MCF3937627.1"/>
    </source>
</evidence>
<organism evidence="2 3">
    <name type="scientific">Gordonia tangerina</name>
    <dbReference type="NCBI Taxonomy" id="2911060"/>
    <lineage>
        <taxon>Bacteria</taxon>
        <taxon>Bacillati</taxon>
        <taxon>Actinomycetota</taxon>
        <taxon>Actinomycetes</taxon>
        <taxon>Mycobacteriales</taxon>
        <taxon>Gordoniaceae</taxon>
        <taxon>Gordonia</taxon>
    </lineage>
</organism>
<sequence>MSIRFLVAVVCGVFAMCLSTGAVPAGAVPAGAAPAATTHVLIVPGQYLGALPYQPMAQNLTARGYPTTVLDLPGADMTAEAKQIGAAVDRLHREHPGVQVALVGHSIGGVSSRLYLKEMGGHQKVSTYLAFGSPQYGSPGACGQPAAPEVCPGTPFLTALNEGDDTPGSTQYYGVRSAREWVDGHLDGGQCRVTPIPANESLPALGLEHTFEPFDPKIWDVTVAAITGRCVGEYVTEPDGVLTYEKSALPGAPVR</sequence>
<dbReference type="EMBL" id="JAKGCU010000002">
    <property type="protein sequence ID" value="MCF3937627.1"/>
    <property type="molecule type" value="Genomic_DNA"/>
</dbReference>
<dbReference type="Gene3D" id="3.40.50.1820">
    <property type="entry name" value="alpha/beta hydrolase"/>
    <property type="match status" value="1"/>
</dbReference>